<evidence type="ECO:0000313" key="3">
    <source>
        <dbReference type="Proteomes" id="UP000704611"/>
    </source>
</evidence>
<sequence length="143" mass="15882">MSKILIAMLFTLLATTTHASQTKLNLSCHLIPLDYPGFTLDDLRDKAISLTAADATSKPLFDVHGHTFIVGVHRTDITDIPYILDFYLQIQPPAPAAPVRAYSASFLSPGSGKHHARLELLHYADKAEPYPSGQLVFECWQYE</sequence>
<evidence type="ECO:0008006" key="4">
    <source>
        <dbReference type="Google" id="ProtNLM"/>
    </source>
</evidence>
<comment type="caution">
    <text evidence="2">The sequence shown here is derived from an EMBL/GenBank/DDBJ whole genome shotgun (WGS) entry which is preliminary data.</text>
</comment>
<proteinExistence type="predicted"/>
<evidence type="ECO:0000313" key="2">
    <source>
        <dbReference type="EMBL" id="MBV2129130.1"/>
    </source>
</evidence>
<gene>
    <name evidence="2" type="ORF">KQY15_08495</name>
</gene>
<evidence type="ECO:0000256" key="1">
    <source>
        <dbReference type="SAM" id="SignalP"/>
    </source>
</evidence>
<keyword evidence="3" id="KW-1185">Reference proteome</keyword>
<reference evidence="2 3" key="1">
    <citation type="submission" date="2021-06" db="EMBL/GenBank/DDBJ databases">
        <title>Rheinheimera indica sp. nov., isolated from deep-sea sediment.</title>
        <authorList>
            <person name="Wang Z."/>
            <person name="Zhang X.-Y."/>
        </authorList>
    </citation>
    <scope>NUCLEOTIDE SEQUENCE [LARGE SCALE GENOMIC DNA]</scope>
    <source>
        <strain evidence="2 3">SM2107</strain>
    </source>
</reference>
<feature type="signal peptide" evidence="1">
    <location>
        <begin position="1"/>
        <end position="19"/>
    </location>
</feature>
<dbReference type="EMBL" id="JAHRID010000003">
    <property type="protein sequence ID" value="MBV2129130.1"/>
    <property type="molecule type" value="Genomic_DNA"/>
</dbReference>
<protein>
    <recommendedName>
        <fullName evidence="4">Secreted protein</fullName>
    </recommendedName>
</protein>
<accession>A0ABS6MK64</accession>
<dbReference type="RefSeq" id="WP_217668756.1">
    <property type="nucleotide sequence ID" value="NZ_JAHRID010000003.1"/>
</dbReference>
<organism evidence="2 3">
    <name type="scientific">Arsukibacterium indicum</name>
    <dbReference type="NCBI Taxonomy" id="2848612"/>
    <lineage>
        <taxon>Bacteria</taxon>
        <taxon>Pseudomonadati</taxon>
        <taxon>Pseudomonadota</taxon>
        <taxon>Gammaproteobacteria</taxon>
        <taxon>Chromatiales</taxon>
        <taxon>Chromatiaceae</taxon>
        <taxon>Arsukibacterium</taxon>
    </lineage>
</organism>
<dbReference type="Proteomes" id="UP000704611">
    <property type="component" value="Unassembled WGS sequence"/>
</dbReference>
<feature type="chain" id="PRO_5046426032" description="Secreted protein" evidence="1">
    <location>
        <begin position="20"/>
        <end position="143"/>
    </location>
</feature>
<keyword evidence="1" id="KW-0732">Signal</keyword>
<name>A0ABS6MK64_9GAMM</name>